<dbReference type="Pfam" id="PF17762">
    <property type="entry name" value="HTH_ParB"/>
    <property type="match status" value="1"/>
</dbReference>
<protein>
    <submittedName>
        <fullName evidence="5">Chromosome (Plasmid) partitioning protein ParB / Stage 0 sporulation protein J</fullName>
    </submittedName>
</protein>
<dbReference type="GO" id="GO:0045881">
    <property type="term" value="P:positive regulation of sporulation resulting in formation of a cellular spore"/>
    <property type="evidence" value="ECO:0007669"/>
    <property type="project" value="TreeGrafter"/>
</dbReference>
<feature type="domain" description="ParB-like N-terminal" evidence="4">
    <location>
        <begin position="31"/>
        <end position="120"/>
    </location>
</feature>
<dbReference type="GO" id="GO:0003677">
    <property type="term" value="F:DNA binding"/>
    <property type="evidence" value="ECO:0007669"/>
    <property type="project" value="UniProtKB-KW"/>
</dbReference>
<dbReference type="NCBIfam" id="TIGR00180">
    <property type="entry name" value="parB_part"/>
    <property type="match status" value="1"/>
</dbReference>
<evidence type="ECO:0000256" key="3">
    <source>
        <dbReference type="ARBA" id="ARBA00023125"/>
    </source>
</evidence>
<dbReference type="InterPro" id="IPR004437">
    <property type="entry name" value="ParB/RepB/Spo0J"/>
</dbReference>
<sequence>MSKRLGRGLDSLIPTSPLIEETIGIRQSDITEIDVEKISPNPNQPRYTFDEESLKELADSIKEHGVIQPLIVTKKGTEYELIAGERRLRAAKIAGLKTVPIVIRTYSEQQKLEVSIIENIQRHDLNPLEEAMAYQRLVDDFNLTQEEVAKKMGRSRSAIANTLRLLNLPIEIKRGLVDGKITEGHARAILATPEPAKQLALYEQIVSQKLNVRAVEEKAKIITAKQSAQEAKVFSDLENKLREAMGSKIKIQPSKKGGKIIIDYYSDEELERIVNLFD</sequence>
<accession>A0A0G0LW51</accession>
<organism evidence="5 6">
    <name type="scientific">candidate division CPR2 bacterium GW2011_GWC2_39_10</name>
    <dbReference type="NCBI Taxonomy" id="1618345"/>
    <lineage>
        <taxon>Bacteria</taxon>
        <taxon>Bacteria division CPR2</taxon>
    </lineage>
</organism>
<dbReference type="InterPro" id="IPR003115">
    <property type="entry name" value="ParB_N"/>
</dbReference>
<dbReference type="Pfam" id="PF23552">
    <property type="entry name" value="ParB_C"/>
    <property type="match status" value="1"/>
</dbReference>
<dbReference type="SUPFAM" id="SSF110849">
    <property type="entry name" value="ParB/Sulfiredoxin"/>
    <property type="match status" value="1"/>
</dbReference>
<dbReference type="PANTHER" id="PTHR33375:SF1">
    <property type="entry name" value="CHROMOSOME-PARTITIONING PROTEIN PARB-RELATED"/>
    <property type="match status" value="1"/>
</dbReference>
<dbReference type="SUPFAM" id="SSF109709">
    <property type="entry name" value="KorB DNA-binding domain-like"/>
    <property type="match status" value="1"/>
</dbReference>
<evidence type="ECO:0000313" key="5">
    <source>
        <dbReference type="EMBL" id="KKQ95272.1"/>
    </source>
</evidence>
<dbReference type="STRING" id="1618345.UT18_C0002G0049"/>
<dbReference type="InterPro" id="IPR036086">
    <property type="entry name" value="ParB/Sulfiredoxin_sf"/>
</dbReference>
<dbReference type="InterPro" id="IPR050336">
    <property type="entry name" value="Chromosome_partition/occlusion"/>
</dbReference>
<keyword evidence="3" id="KW-0238">DNA-binding</keyword>
<dbReference type="SMART" id="SM00470">
    <property type="entry name" value="ParB"/>
    <property type="match status" value="1"/>
</dbReference>
<dbReference type="GO" id="GO:0007059">
    <property type="term" value="P:chromosome segregation"/>
    <property type="evidence" value="ECO:0007669"/>
    <property type="project" value="UniProtKB-KW"/>
</dbReference>
<dbReference type="Gene3D" id="3.90.1530.30">
    <property type="match status" value="1"/>
</dbReference>
<evidence type="ECO:0000256" key="2">
    <source>
        <dbReference type="ARBA" id="ARBA00022829"/>
    </source>
</evidence>
<gene>
    <name evidence="5" type="ORF">UT18_C0002G0049</name>
</gene>
<comment type="caution">
    <text evidence="5">The sequence shown here is derived from an EMBL/GenBank/DDBJ whole genome shotgun (WGS) entry which is preliminary data.</text>
</comment>
<name>A0A0G0LW51_UNCC2</name>
<dbReference type="InterPro" id="IPR041468">
    <property type="entry name" value="HTH_ParB/Spo0J"/>
</dbReference>
<dbReference type="EMBL" id="LBVV01000002">
    <property type="protein sequence ID" value="KKQ95272.1"/>
    <property type="molecule type" value="Genomic_DNA"/>
</dbReference>
<dbReference type="PANTHER" id="PTHR33375">
    <property type="entry name" value="CHROMOSOME-PARTITIONING PROTEIN PARB-RELATED"/>
    <property type="match status" value="1"/>
</dbReference>
<dbReference type="Pfam" id="PF02195">
    <property type="entry name" value="ParB_N"/>
    <property type="match status" value="1"/>
</dbReference>
<keyword evidence="2" id="KW-0159">Chromosome partition</keyword>
<dbReference type="AlphaFoldDB" id="A0A0G0LW51"/>
<dbReference type="Gene3D" id="1.10.10.2830">
    <property type="match status" value="1"/>
</dbReference>
<evidence type="ECO:0000259" key="4">
    <source>
        <dbReference type="SMART" id="SM00470"/>
    </source>
</evidence>
<dbReference type="FunFam" id="3.90.1530.30:FF:000001">
    <property type="entry name" value="Chromosome partitioning protein ParB"/>
    <property type="match status" value="1"/>
</dbReference>
<dbReference type="InterPro" id="IPR057240">
    <property type="entry name" value="ParB_dimer_C"/>
</dbReference>
<evidence type="ECO:0000256" key="1">
    <source>
        <dbReference type="ARBA" id="ARBA00006295"/>
    </source>
</evidence>
<proteinExistence type="inferred from homology"/>
<evidence type="ECO:0000313" key="6">
    <source>
        <dbReference type="Proteomes" id="UP000034207"/>
    </source>
</evidence>
<dbReference type="PATRIC" id="fig|1618345.3.peg.103"/>
<dbReference type="Proteomes" id="UP000034207">
    <property type="component" value="Unassembled WGS sequence"/>
</dbReference>
<dbReference type="CDD" id="cd16393">
    <property type="entry name" value="SPO0J_N"/>
    <property type="match status" value="1"/>
</dbReference>
<dbReference type="GO" id="GO:0005694">
    <property type="term" value="C:chromosome"/>
    <property type="evidence" value="ECO:0007669"/>
    <property type="project" value="TreeGrafter"/>
</dbReference>
<reference evidence="5 6" key="1">
    <citation type="journal article" date="2015" name="Nature">
        <title>rRNA introns, odd ribosomes, and small enigmatic genomes across a large radiation of phyla.</title>
        <authorList>
            <person name="Brown C.T."/>
            <person name="Hug L.A."/>
            <person name="Thomas B.C."/>
            <person name="Sharon I."/>
            <person name="Castelle C.J."/>
            <person name="Singh A."/>
            <person name="Wilkins M.J."/>
            <person name="Williams K.H."/>
            <person name="Banfield J.F."/>
        </authorList>
    </citation>
    <scope>NUCLEOTIDE SEQUENCE [LARGE SCALE GENOMIC DNA]</scope>
</reference>
<dbReference type="FunFam" id="1.10.10.2830:FF:000001">
    <property type="entry name" value="Chromosome partitioning protein ParB"/>
    <property type="match status" value="1"/>
</dbReference>
<comment type="similarity">
    <text evidence="1">Belongs to the ParB family.</text>
</comment>